<protein>
    <submittedName>
        <fullName evidence="1">Uncharacterized protein</fullName>
    </submittedName>
</protein>
<evidence type="ECO:0000313" key="2">
    <source>
        <dbReference type="Proteomes" id="UP000735302"/>
    </source>
</evidence>
<gene>
    <name evidence="1" type="ORF">PoB_003226200</name>
</gene>
<evidence type="ECO:0000313" key="1">
    <source>
        <dbReference type="EMBL" id="GFO05757.1"/>
    </source>
</evidence>
<dbReference type="EMBL" id="BLXT01003752">
    <property type="protein sequence ID" value="GFO05757.1"/>
    <property type="molecule type" value="Genomic_DNA"/>
</dbReference>
<dbReference type="Proteomes" id="UP000735302">
    <property type="component" value="Unassembled WGS sequence"/>
</dbReference>
<proteinExistence type="predicted"/>
<keyword evidence="2" id="KW-1185">Reference proteome</keyword>
<accession>A0AAV4AFT2</accession>
<organism evidence="1 2">
    <name type="scientific">Plakobranchus ocellatus</name>
    <dbReference type="NCBI Taxonomy" id="259542"/>
    <lineage>
        <taxon>Eukaryota</taxon>
        <taxon>Metazoa</taxon>
        <taxon>Spiralia</taxon>
        <taxon>Lophotrochozoa</taxon>
        <taxon>Mollusca</taxon>
        <taxon>Gastropoda</taxon>
        <taxon>Heterobranchia</taxon>
        <taxon>Euthyneura</taxon>
        <taxon>Panpulmonata</taxon>
        <taxon>Sacoglossa</taxon>
        <taxon>Placobranchoidea</taxon>
        <taxon>Plakobranchidae</taxon>
        <taxon>Plakobranchus</taxon>
    </lineage>
</organism>
<dbReference type="AlphaFoldDB" id="A0AAV4AFT2"/>
<name>A0AAV4AFT2_9GAST</name>
<comment type="caution">
    <text evidence="1">The sequence shown here is derived from an EMBL/GenBank/DDBJ whole genome shotgun (WGS) entry which is preliminary data.</text>
</comment>
<sequence length="119" mass="13596">MPWGFTPTPSLIYCFCNANTSAIYLTTFSTHFHWTPTAPFGLTMFTVAACITSSLHKSCGHGNVSVPWKPYICEELRRKIRDLPSQDDILIELFDIPLFMHDFEVYAYVGSENGCFFRL</sequence>
<reference evidence="1 2" key="1">
    <citation type="journal article" date="2021" name="Elife">
        <title>Chloroplast acquisition without the gene transfer in kleptoplastic sea slugs, Plakobranchus ocellatus.</title>
        <authorList>
            <person name="Maeda T."/>
            <person name="Takahashi S."/>
            <person name="Yoshida T."/>
            <person name="Shimamura S."/>
            <person name="Takaki Y."/>
            <person name="Nagai Y."/>
            <person name="Toyoda A."/>
            <person name="Suzuki Y."/>
            <person name="Arimoto A."/>
            <person name="Ishii H."/>
            <person name="Satoh N."/>
            <person name="Nishiyama T."/>
            <person name="Hasebe M."/>
            <person name="Maruyama T."/>
            <person name="Minagawa J."/>
            <person name="Obokata J."/>
            <person name="Shigenobu S."/>
        </authorList>
    </citation>
    <scope>NUCLEOTIDE SEQUENCE [LARGE SCALE GENOMIC DNA]</scope>
</reference>